<dbReference type="InterPro" id="IPR013210">
    <property type="entry name" value="LRR_N_plant-typ"/>
</dbReference>
<dbReference type="Gramene" id="NC6G0039420.1">
    <property type="protein sequence ID" value="NC6G0039420.1:cds"/>
    <property type="gene ID" value="NC6G0039420"/>
</dbReference>
<reference evidence="13" key="1">
    <citation type="submission" date="2019-09" db="EMBL/GenBank/DDBJ databases">
        <authorList>
            <person name="Zhang L."/>
        </authorList>
    </citation>
    <scope>NUCLEOTIDE SEQUENCE</scope>
</reference>
<evidence type="ECO:0000256" key="3">
    <source>
        <dbReference type="ARBA" id="ARBA00022525"/>
    </source>
</evidence>
<keyword evidence="4" id="KW-0433">Leucine-rich repeat</keyword>
<feature type="chain" id="PRO_5023925525" description="Cell wall hydroxyproline-rich glycoprotein" evidence="11">
    <location>
        <begin position="25"/>
        <end position="394"/>
    </location>
</feature>
<organism evidence="13">
    <name type="scientific">Nymphaea colorata</name>
    <name type="common">pocket water lily</name>
    <dbReference type="NCBI Taxonomy" id="210225"/>
    <lineage>
        <taxon>Eukaryota</taxon>
        <taxon>Viridiplantae</taxon>
        <taxon>Streptophyta</taxon>
        <taxon>Embryophyta</taxon>
        <taxon>Tracheophyta</taxon>
        <taxon>Spermatophyta</taxon>
        <taxon>Magnoliopsida</taxon>
        <taxon>Nymphaeales</taxon>
        <taxon>Nymphaeaceae</taxon>
        <taxon>Nymphaea</taxon>
    </lineage>
</organism>
<proteinExistence type="predicted"/>
<dbReference type="FunFam" id="3.80.10.10:FF:000224">
    <property type="entry name" value="Leucine-rich repeat extensin-like protein 1"/>
    <property type="match status" value="1"/>
</dbReference>
<feature type="domain" description="Leucine-rich repeat-containing N-terminal plant-type" evidence="12">
    <location>
        <begin position="44"/>
        <end position="78"/>
    </location>
</feature>
<evidence type="ECO:0000256" key="9">
    <source>
        <dbReference type="ARBA" id="ARBA00023316"/>
    </source>
</evidence>
<evidence type="ECO:0000313" key="13">
    <source>
        <dbReference type="EMBL" id="VVW46636.1"/>
    </source>
</evidence>
<keyword evidence="5 11" id="KW-0732">Signal</keyword>
<keyword evidence="7" id="KW-0325">Glycoprotein</keyword>
<dbReference type="SUPFAM" id="SSF52058">
    <property type="entry name" value="L domain-like"/>
    <property type="match status" value="1"/>
</dbReference>
<dbReference type="AlphaFoldDB" id="A0A5K1E7S6"/>
<evidence type="ECO:0000259" key="12">
    <source>
        <dbReference type="Pfam" id="PF08263"/>
    </source>
</evidence>
<dbReference type="Gene3D" id="3.80.10.10">
    <property type="entry name" value="Ribonuclease Inhibitor"/>
    <property type="match status" value="2"/>
</dbReference>
<evidence type="ECO:0000256" key="10">
    <source>
        <dbReference type="ARBA" id="ARBA00041871"/>
    </source>
</evidence>
<gene>
    <name evidence="13" type="ORF">NYM_LOCUS20962</name>
</gene>
<feature type="signal peptide" evidence="11">
    <location>
        <begin position="1"/>
        <end position="24"/>
    </location>
</feature>
<dbReference type="InterPro" id="IPR051582">
    <property type="entry name" value="LRR_extensin-like_regulator"/>
</dbReference>
<evidence type="ECO:0000256" key="1">
    <source>
        <dbReference type="ARBA" id="ARBA00004191"/>
    </source>
</evidence>
<keyword evidence="2" id="KW-0134">Cell wall</keyword>
<dbReference type="Pfam" id="PF08263">
    <property type="entry name" value="LRRNT_2"/>
    <property type="match status" value="1"/>
</dbReference>
<dbReference type="InterPro" id="IPR001611">
    <property type="entry name" value="Leu-rich_rpt"/>
</dbReference>
<keyword evidence="9" id="KW-0961">Cell wall biogenesis/degradation</keyword>
<protein>
    <recommendedName>
        <fullName evidence="10">Cell wall hydroxyproline-rich glycoprotein</fullName>
    </recommendedName>
</protein>
<dbReference type="InterPro" id="IPR032675">
    <property type="entry name" value="LRR_dom_sf"/>
</dbReference>
<evidence type="ECO:0000256" key="7">
    <source>
        <dbReference type="ARBA" id="ARBA00023180"/>
    </source>
</evidence>
<evidence type="ECO:0000256" key="4">
    <source>
        <dbReference type="ARBA" id="ARBA00022614"/>
    </source>
</evidence>
<accession>A0A5K1E7S6</accession>
<dbReference type="GO" id="GO:0071555">
    <property type="term" value="P:cell wall organization"/>
    <property type="evidence" value="ECO:0007669"/>
    <property type="project" value="UniProtKB-KW"/>
</dbReference>
<sequence length="394" mass="43409">MVKKQNKAWLVFVFLQFHLSPFLAYEYRTDALRTRTPSPSNAYLALQSWKSAIISDPFGVTTTWVGPNVCTYKGVFCSSSIPMASDQVVFSIDLNHAQLGGTLVQELSYLADLSILHLNSNNFSGSIPDTFSDLINLTELDLSNNQFSGPFPSVVLRLPRLVFLDLRYNRFSGAIPYELFALGLDAIFLNDNEFAGQIPMSLGSSFASVINLANNNFSGSLPTNFGYIGSRLREILFFNNEFTGCIPEGVGLFTQMVVLDLSFNSLRGELPSSLACLSGIEVLNVAHNEFFGFLPDVLCSIKSLFNLTVSYNFFSGVSQECSRLGYRNVGFDVTGNCISGRKMQRPLPECAGFEGEFSCIRVPSADLPPSLCRALVQENFMNPGTDLPPYFSSP</sequence>
<evidence type="ECO:0000256" key="5">
    <source>
        <dbReference type="ARBA" id="ARBA00022729"/>
    </source>
</evidence>
<keyword evidence="6" id="KW-0677">Repeat</keyword>
<dbReference type="OMA" id="FCANSED"/>
<comment type="subcellular location">
    <subcellularLocation>
        <location evidence="1">Secreted</location>
        <location evidence="1">Cell wall</location>
    </subcellularLocation>
</comment>
<evidence type="ECO:0000256" key="6">
    <source>
        <dbReference type="ARBA" id="ARBA00022737"/>
    </source>
</evidence>
<keyword evidence="8" id="KW-0379">Hydroxylation</keyword>
<dbReference type="PANTHER" id="PTHR32093:SF86">
    <property type="entry name" value="EXTENSIN-LIKE PROTEIN"/>
    <property type="match status" value="1"/>
</dbReference>
<dbReference type="OrthoDB" id="676979at2759"/>
<dbReference type="EMBL" id="LR721784">
    <property type="protein sequence ID" value="VVW46636.1"/>
    <property type="molecule type" value="Genomic_DNA"/>
</dbReference>
<dbReference type="Pfam" id="PF13855">
    <property type="entry name" value="LRR_8"/>
    <property type="match status" value="1"/>
</dbReference>
<evidence type="ECO:0000256" key="2">
    <source>
        <dbReference type="ARBA" id="ARBA00022512"/>
    </source>
</evidence>
<name>A0A5K1E7S6_9MAGN</name>
<keyword evidence="3" id="KW-0964">Secreted</keyword>
<evidence type="ECO:0000256" key="8">
    <source>
        <dbReference type="ARBA" id="ARBA00023278"/>
    </source>
</evidence>
<dbReference type="PANTHER" id="PTHR32093">
    <property type="entry name" value="LEUCINE-RICH REPEAT EXTENSIN-LIKE PROTEIN 3-RELATED"/>
    <property type="match status" value="1"/>
</dbReference>
<dbReference type="Pfam" id="PF00560">
    <property type="entry name" value="LRR_1"/>
    <property type="match status" value="2"/>
</dbReference>
<evidence type="ECO:0000256" key="11">
    <source>
        <dbReference type="SAM" id="SignalP"/>
    </source>
</evidence>